<organism evidence="1 2">
    <name type="scientific">Onchocerca flexuosa</name>
    <dbReference type="NCBI Taxonomy" id="387005"/>
    <lineage>
        <taxon>Eukaryota</taxon>
        <taxon>Metazoa</taxon>
        <taxon>Ecdysozoa</taxon>
        <taxon>Nematoda</taxon>
        <taxon>Chromadorea</taxon>
        <taxon>Rhabditida</taxon>
        <taxon>Spirurina</taxon>
        <taxon>Spiruromorpha</taxon>
        <taxon>Filarioidea</taxon>
        <taxon>Onchocercidae</taxon>
        <taxon>Onchocerca</taxon>
    </lineage>
</organism>
<evidence type="ECO:0000313" key="1">
    <source>
        <dbReference type="EMBL" id="OZC08093.1"/>
    </source>
</evidence>
<reference evidence="1 2" key="1">
    <citation type="submission" date="2015-12" db="EMBL/GenBank/DDBJ databases">
        <title>Draft genome of the nematode, Onchocerca flexuosa.</title>
        <authorList>
            <person name="Mitreva M."/>
        </authorList>
    </citation>
    <scope>NUCLEOTIDE SEQUENCE [LARGE SCALE GENOMIC DNA]</scope>
    <source>
        <strain evidence="1">Red Deer</strain>
    </source>
</reference>
<gene>
    <name evidence="1" type="ORF">X798_04884</name>
</gene>
<name>A0A238BS32_9BILA</name>
<protein>
    <submittedName>
        <fullName evidence="1">Uncharacterized protein</fullName>
    </submittedName>
</protein>
<evidence type="ECO:0000313" key="2">
    <source>
        <dbReference type="Proteomes" id="UP000242913"/>
    </source>
</evidence>
<proteinExistence type="predicted"/>
<dbReference type="Proteomes" id="UP000242913">
    <property type="component" value="Unassembled WGS sequence"/>
</dbReference>
<sequence length="150" mass="17330">MAVLKMTASIARTIKRFGSEHSVCLCNNETMPITIFPEPYADRSLIAEYFVRGISFGALFMESLDVLSRNASKDMYNLIWIDLVVLWSISGRHFGSCKFMLRKNGQNFRLSRKASINRLLEIFLLIDLKIKISLNFFSRRDNIERIVSNI</sequence>
<dbReference type="EMBL" id="KZ270015">
    <property type="protein sequence ID" value="OZC08093.1"/>
    <property type="molecule type" value="Genomic_DNA"/>
</dbReference>
<dbReference type="AlphaFoldDB" id="A0A238BS32"/>
<keyword evidence="2" id="KW-1185">Reference proteome</keyword>
<accession>A0A238BS32</accession>